<accession>A0ABT1YGB8</accession>
<dbReference type="InterPro" id="IPR025890">
    <property type="entry name" value="Abhydrolase_bac"/>
</dbReference>
<keyword evidence="2" id="KW-1185">Reference proteome</keyword>
<name>A0ABT1YGB8_9BACL</name>
<evidence type="ECO:0000313" key="2">
    <source>
        <dbReference type="Proteomes" id="UP001300012"/>
    </source>
</evidence>
<dbReference type="PANTHER" id="PTHR22946">
    <property type="entry name" value="DIENELACTONE HYDROLASE DOMAIN-CONTAINING PROTEIN-RELATED"/>
    <property type="match status" value="1"/>
</dbReference>
<dbReference type="InterPro" id="IPR050261">
    <property type="entry name" value="FrsA_esterase"/>
</dbReference>
<comment type="caution">
    <text evidence="1">The sequence shown here is derived from an EMBL/GenBank/DDBJ whole genome shotgun (WGS) entry which is preliminary data.</text>
</comment>
<dbReference type="SUPFAM" id="SSF53474">
    <property type="entry name" value="alpha/beta-Hydrolases"/>
    <property type="match status" value="1"/>
</dbReference>
<dbReference type="GO" id="GO:0016787">
    <property type="term" value="F:hydrolase activity"/>
    <property type="evidence" value="ECO:0007669"/>
    <property type="project" value="UniProtKB-KW"/>
</dbReference>
<gene>
    <name evidence="1" type="ORF">NV381_08525</name>
</gene>
<keyword evidence="1" id="KW-0378">Hydrolase</keyword>
<sequence>MWCPDDYLDHLYDSLDKYYAQTPSIPWNERKIGVRSKLLESLGPFPEQAADLRPTLLHRIERDTYIEERVEYSTVGKLRVPAYVLIPKQLKGRAPAVLAWHGHGYGSREIAGLQPDGTIDDAQPGIHQHFAVQLVQRGMIAVAPEILGFGDRRMLADSAKDPRKSSSCSSLSSRLLLYGRTVAGLRLFEAGRALDYLATREDVDTDRIGSMGFSGGGLLASLGSALDERIQAAVICAYTSTFRGSLLSMNHCIDNYLPSILPEADLPELIGLIAPRGLFVESGIHDPLFPIQSVREAVRVLNEIYEAENAIERFEVDLFPGKHEVSGRKSYDWLANKLKV</sequence>
<evidence type="ECO:0000313" key="1">
    <source>
        <dbReference type="EMBL" id="MCR8631243.1"/>
    </source>
</evidence>
<dbReference type="EMBL" id="JANQBD010000005">
    <property type="protein sequence ID" value="MCR8631243.1"/>
    <property type="molecule type" value="Genomic_DNA"/>
</dbReference>
<dbReference type="RefSeq" id="WP_258212847.1">
    <property type="nucleotide sequence ID" value="NZ_JANQBD010000005.1"/>
</dbReference>
<dbReference type="InterPro" id="IPR029058">
    <property type="entry name" value="AB_hydrolase_fold"/>
</dbReference>
<dbReference type="Proteomes" id="UP001300012">
    <property type="component" value="Unassembled WGS sequence"/>
</dbReference>
<organism evidence="1 2">
    <name type="scientific">Paenibacillus radicis</name>
    <name type="common">ex Xue et al. 2023</name>
    <dbReference type="NCBI Taxonomy" id="2972489"/>
    <lineage>
        <taxon>Bacteria</taxon>
        <taxon>Bacillati</taxon>
        <taxon>Bacillota</taxon>
        <taxon>Bacilli</taxon>
        <taxon>Bacillales</taxon>
        <taxon>Paenibacillaceae</taxon>
        <taxon>Paenibacillus</taxon>
    </lineage>
</organism>
<dbReference type="PANTHER" id="PTHR22946:SF8">
    <property type="entry name" value="ACETYL XYLAN ESTERASE DOMAIN-CONTAINING PROTEIN"/>
    <property type="match status" value="1"/>
</dbReference>
<proteinExistence type="predicted"/>
<dbReference type="Pfam" id="PF12715">
    <property type="entry name" value="Abhydrolase_7"/>
    <property type="match status" value="1"/>
</dbReference>
<reference evidence="1 2" key="1">
    <citation type="submission" date="2022-08" db="EMBL/GenBank/DDBJ databases">
        <title>Paenibacillus endoradicis sp. nov., Paenibacillus radicibacter sp. nov and Paenibacillus pararadicis sp. nov., three cold-adapted plant growth-promoting bacteria isolated from root of Larix gmelinii in Great Khingan.</title>
        <authorList>
            <person name="Xue H."/>
        </authorList>
    </citation>
    <scope>NUCLEOTIDE SEQUENCE [LARGE SCALE GENOMIC DNA]</scope>
    <source>
        <strain evidence="1 2">N5-1-1-5</strain>
    </source>
</reference>
<protein>
    <submittedName>
        <fullName evidence="1">Alpha/beta hydrolase family protein</fullName>
    </submittedName>
</protein>
<dbReference type="Gene3D" id="3.40.50.1820">
    <property type="entry name" value="alpha/beta hydrolase"/>
    <property type="match status" value="1"/>
</dbReference>